<comment type="caution">
    <text evidence="2">The sequence shown here is derived from an EMBL/GenBank/DDBJ whole genome shotgun (WGS) entry which is preliminary data.</text>
</comment>
<protein>
    <submittedName>
        <fullName evidence="2">14514_t:CDS:1</fullName>
    </submittedName>
</protein>
<feature type="compositionally biased region" description="Low complexity" evidence="1">
    <location>
        <begin position="108"/>
        <end position="126"/>
    </location>
</feature>
<keyword evidence="3" id="KW-1185">Reference proteome</keyword>
<proteinExistence type="predicted"/>
<feature type="compositionally biased region" description="Basic and acidic residues" evidence="1">
    <location>
        <begin position="95"/>
        <end position="107"/>
    </location>
</feature>
<evidence type="ECO:0000313" key="3">
    <source>
        <dbReference type="Proteomes" id="UP000789508"/>
    </source>
</evidence>
<feature type="compositionally biased region" description="Polar residues" evidence="1">
    <location>
        <begin position="27"/>
        <end position="37"/>
    </location>
</feature>
<dbReference type="OrthoDB" id="641149at2759"/>
<organism evidence="2 3">
    <name type="scientific">Ambispora leptoticha</name>
    <dbReference type="NCBI Taxonomy" id="144679"/>
    <lineage>
        <taxon>Eukaryota</taxon>
        <taxon>Fungi</taxon>
        <taxon>Fungi incertae sedis</taxon>
        <taxon>Mucoromycota</taxon>
        <taxon>Glomeromycotina</taxon>
        <taxon>Glomeromycetes</taxon>
        <taxon>Archaeosporales</taxon>
        <taxon>Ambisporaceae</taxon>
        <taxon>Ambispora</taxon>
    </lineage>
</organism>
<feature type="region of interest" description="Disordered" evidence="1">
    <location>
        <begin position="27"/>
        <end position="61"/>
    </location>
</feature>
<reference evidence="2" key="1">
    <citation type="submission" date="2021-06" db="EMBL/GenBank/DDBJ databases">
        <authorList>
            <person name="Kallberg Y."/>
            <person name="Tangrot J."/>
            <person name="Rosling A."/>
        </authorList>
    </citation>
    <scope>NUCLEOTIDE SEQUENCE</scope>
    <source>
        <strain evidence="2">FL130A</strain>
    </source>
</reference>
<evidence type="ECO:0000256" key="1">
    <source>
        <dbReference type="SAM" id="MobiDB-lite"/>
    </source>
</evidence>
<accession>A0A9N9DQ11</accession>
<name>A0A9N9DQ11_9GLOM</name>
<evidence type="ECO:0000313" key="2">
    <source>
        <dbReference type="EMBL" id="CAG8647672.1"/>
    </source>
</evidence>
<dbReference type="Proteomes" id="UP000789508">
    <property type="component" value="Unassembled WGS sequence"/>
</dbReference>
<feature type="non-terminal residue" evidence="2">
    <location>
        <position position="1"/>
    </location>
</feature>
<gene>
    <name evidence="2" type="ORF">ALEPTO_LOCUS9910</name>
</gene>
<feature type="region of interest" description="Disordered" evidence="1">
    <location>
        <begin position="95"/>
        <end position="132"/>
    </location>
</feature>
<dbReference type="AlphaFoldDB" id="A0A9N9DQ11"/>
<dbReference type="EMBL" id="CAJVPS010009133">
    <property type="protein sequence ID" value="CAG8647672.1"/>
    <property type="molecule type" value="Genomic_DNA"/>
</dbReference>
<sequence length="261" mass="28756">VSNVKFTFTETLVAALSMDDESNNVKIQSGTTSTTSMKRYRRKGSGSISSNVPNRRDSKDKIHGSINLDFIADNNIGEGSSTVASNMVTSDSTVKKDTHAYNLKKENNNGGKESTSNQSKKTSNTNHNDNTRVGVEALPPLLPTSLTPIEVSLPLLTERTTTIPSSRTNKICAHCGDNARDGGGADTRLLCINCNGMVNVLLSDGSLNNEDVYWQHVVTRRRKYSRLLWGETSENCVKLNVLDGMIPTTKRQRWIKRFESD</sequence>